<dbReference type="InterPro" id="IPR002088">
    <property type="entry name" value="Prenyl_trans_a"/>
</dbReference>
<feature type="non-terminal residue" evidence="10">
    <location>
        <position position="1"/>
    </location>
</feature>
<dbReference type="Proteomes" id="UP000646827">
    <property type="component" value="Unassembled WGS sequence"/>
</dbReference>
<comment type="function">
    <text evidence="9">Catalyzes the transfer of a geranyl-geranyl moiety from geranyl-geranyl pyrophosphate to cysteines occuring in specific C-terminal amino acid sequences.</text>
</comment>
<dbReference type="Pfam" id="PF01239">
    <property type="entry name" value="PPTA"/>
    <property type="match status" value="5"/>
</dbReference>
<accession>A0A8H7RWK0</accession>
<evidence type="ECO:0000313" key="11">
    <source>
        <dbReference type="Proteomes" id="UP000646827"/>
    </source>
</evidence>
<dbReference type="OrthoDB" id="1658at2759"/>
<evidence type="ECO:0000256" key="5">
    <source>
        <dbReference type="ARBA" id="ARBA00022679"/>
    </source>
</evidence>
<dbReference type="GO" id="GO:0097354">
    <property type="term" value="P:prenylation"/>
    <property type="evidence" value="ECO:0007669"/>
    <property type="project" value="UniProtKB-UniRule"/>
</dbReference>
<dbReference type="AlphaFoldDB" id="A0A8H7RWK0"/>
<keyword evidence="4 9" id="KW-0637">Prenyltransferase</keyword>
<dbReference type="SUPFAM" id="SSF48439">
    <property type="entry name" value="Protein prenylyltransferase"/>
    <property type="match status" value="1"/>
</dbReference>
<dbReference type="Gene3D" id="1.25.40.120">
    <property type="entry name" value="Protein prenylyltransferase"/>
    <property type="match status" value="2"/>
</dbReference>
<evidence type="ECO:0000256" key="2">
    <source>
        <dbReference type="ARBA" id="ARBA00012656"/>
    </source>
</evidence>
<dbReference type="FunFam" id="1.25.40.120:FF:000035">
    <property type="entry name" value="Geranylgeranyl transferase type-2 subunit alpha"/>
    <property type="match status" value="1"/>
</dbReference>
<evidence type="ECO:0000256" key="3">
    <source>
        <dbReference type="ARBA" id="ARBA00014772"/>
    </source>
</evidence>
<comment type="catalytic activity">
    <reaction evidence="8 9">
        <text>geranylgeranyl diphosphate + L-cysteinyl-[protein] = S-geranylgeranyl-L-cysteinyl-[protein] + diphosphate</text>
        <dbReference type="Rhea" id="RHEA:21240"/>
        <dbReference type="Rhea" id="RHEA-COMP:10131"/>
        <dbReference type="Rhea" id="RHEA-COMP:11537"/>
        <dbReference type="ChEBI" id="CHEBI:29950"/>
        <dbReference type="ChEBI" id="CHEBI:33019"/>
        <dbReference type="ChEBI" id="CHEBI:57533"/>
        <dbReference type="ChEBI" id="CHEBI:86021"/>
        <dbReference type="EC" id="2.5.1.60"/>
    </reaction>
</comment>
<evidence type="ECO:0000256" key="7">
    <source>
        <dbReference type="ARBA" id="ARBA00031267"/>
    </source>
</evidence>
<evidence type="ECO:0000256" key="6">
    <source>
        <dbReference type="ARBA" id="ARBA00022737"/>
    </source>
</evidence>
<keyword evidence="11" id="KW-1185">Reference proteome</keyword>
<sequence length="486" mass="57479">HGRERVKDDPELLAKRRERESIKIKQYNELVEKCRTQFNNEDYSSETLLLTTRILEMNPDYYTIWNIRRLVLLRGILITHNNNEELKQEDIEHNNIIYKKELDLFMQLIRINPKSYWMWNHRRWILETMPKPNWVAELGLVEKLLSLDARNFHGWSYRRYVVQHMRQEAIDENNIEKIAQSEYDFTTKKINESFSNFSAWYQRTRLLPEIVQKLPEQERNSIAKDELYMVKEAIYTEPDDQSAWLYYRWIVGHVRDPVLFFGAFRFSSSHLVILIFDDDISLVSPPKMMDSSTGKTIEGSWLPINPTSAETSTTWVYKPWDTSKNPDSLSIEPNGLVASSLSKSISKTCLNKPILSIESDNDCILRLTQLEERFKSDQWPFSTTKRCFPSLSPATEQSSWHTLDHVNLLKEEILTVRELLEIEPDSKWALQTLAHFIEQLRLLDGYEKSNEALEEVIAIYEKLIKLDTYRRHRYQDARKCSISSSI</sequence>
<comment type="caution">
    <text evidence="10">The sequence shown here is derived from an EMBL/GenBank/DDBJ whole genome shotgun (WGS) entry which is preliminary data.</text>
</comment>
<reference evidence="10 11" key="1">
    <citation type="submission" date="2020-12" db="EMBL/GenBank/DDBJ databases">
        <title>Metabolic potential, ecology and presence of endohyphal bacteria is reflected in genomic diversity of Mucoromycotina.</title>
        <authorList>
            <person name="Muszewska A."/>
            <person name="Okrasinska A."/>
            <person name="Steczkiewicz K."/>
            <person name="Drgas O."/>
            <person name="Orlowska M."/>
            <person name="Perlinska-Lenart U."/>
            <person name="Aleksandrzak-Piekarczyk T."/>
            <person name="Szatraj K."/>
            <person name="Zielenkiewicz U."/>
            <person name="Pilsyk S."/>
            <person name="Malc E."/>
            <person name="Mieczkowski P."/>
            <person name="Kruszewska J.S."/>
            <person name="Biernat P."/>
            <person name="Pawlowska J."/>
        </authorList>
    </citation>
    <scope>NUCLEOTIDE SEQUENCE [LARGE SCALE GENOMIC DNA]</scope>
    <source>
        <strain evidence="10 11">CBS 142.35</strain>
    </source>
</reference>
<evidence type="ECO:0000256" key="8">
    <source>
        <dbReference type="ARBA" id="ARBA00047658"/>
    </source>
</evidence>
<evidence type="ECO:0000256" key="4">
    <source>
        <dbReference type="ARBA" id="ARBA00022602"/>
    </source>
</evidence>
<dbReference type="PROSITE" id="PS51147">
    <property type="entry name" value="PFTA"/>
    <property type="match status" value="3"/>
</dbReference>
<organism evidence="10 11">
    <name type="scientific">Circinella minor</name>
    <dbReference type="NCBI Taxonomy" id="1195481"/>
    <lineage>
        <taxon>Eukaryota</taxon>
        <taxon>Fungi</taxon>
        <taxon>Fungi incertae sedis</taxon>
        <taxon>Mucoromycota</taxon>
        <taxon>Mucoromycotina</taxon>
        <taxon>Mucoromycetes</taxon>
        <taxon>Mucorales</taxon>
        <taxon>Lichtheimiaceae</taxon>
        <taxon>Circinella</taxon>
    </lineage>
</organism>
<dbReference type="EC" id="2.5.1.60" evidence="2 9"/>
<dbReference type="PANTHER" id="PTHR11129:SF2">
    <property type="entry name" value="GERANYLGERANYL TRANSFERASE TYPE-2 SUBUNIT ALPHA"/>
    <property type="match status" value="1"/>
</dbReference>
<comment type="similarity">
    <text evidence="1 9">Belongs to the protein prenyltransferase subunit alpha family.</text>
</comment>
<dbReference type="GO" id="GO:0004663">
    <property type="term" value="F:Rab geranylgeranyltransferase activity"/>
    <property type="evidence" value="ECO:0007669"/>
    <property type="project" value="UniProtKB-UniRule"/>
</dbReference>
<proteinExistence type="inferred from homology"/>
<keyword evidence="6" id="KW-0677">Repeat</keyword>
<dbReference type="EMBL" id="JAEPRB010000222">
    <property type="protein sequence ID" value="KAG2218567.1"/>
    <property type="molecule type" value="Genomic_DNA"/>
</dbReference>
<evidence type="ECO:0000313" key="10">
    <source>
        <dbReference type="EMBL" id="KAG2218567.1"/>
    </source>
</evidence>
<evidence type="ECO:0000256" key="1">
    <source>
        <dbReference type="ARBA" id="ARBA00006734"/>
    </source>
</evidence>
<gene>
    <name evidence="10" type="ORF">INT45_014156</name>
</gene>
<dbReference type="GO" id="GO:0005968">
    <property type="term" value="C:Rab-protein geranylgeranyltransferase complex"/>
    <property type="evidence" value="ECO:0007669"/>
    <property type="project" value="TreeGrafter"/>
</dbReference>
<dbReference type="PANTHER" id="PTHR11129">
    <property type="entry name" value="PROTEIN FARNESYLTRANSFERASE ALPHA SUBUNIT/RAB GERANYLGERANYL TRANSFERASE ALPHA SUBUNIT"/>
    <property type="match status" value="1"/>
</dbReference>
<protein>
    <recommendedName>
        <fullName evidence="3 9">Geranylgeranyl transferase type-2 subunit alpha</fullName>
        <ecNumber evidence="2 9">2.5.1.60</ecNumber>
    </recommendedName>
    <alternativeName>
        <fullName evidence="7 9">Geranylgeranyl transferase type II subunit alpha</fullName>
    </alternativeName>
</protein>
<name>A0A8H7RWK0_9FUNG</name>
<evidence type="ECO:0000256" key="9">
    <source>
        <dbReference type="RuleBase" id="RU367120"/>
    </source>
</evidence>
<keyword evidence="5 9" id="KW-0808">Transferase</keyword>